<evidence type="ECO:0000313" key="2">
    <source>
        <dbReference type="EMBL" id="QHA00609.1"/>
    </source>
</evidence>
<dbReference type="EMBL" id="CP046996">
    <property type="protein sequence ID" value="QHA00609.1"/>
    <property type="molecule type" value="Genomic_DNA"/>
</dbReference>
<evidence type="ECO:0008006" key="4">
    <source>
        <dbReference type="Google" id="ProtNLM"/>
    </source>
</evidence>
<evidence type="ECO:0000256" key="1">
    <source>
        <dbReference type="SAM" id="Phobius"/>
    </source>
</evidence>
<evidence type="ECO:0000313" key="3">
    <source>
        <dbReference type="Proteomes" id="UP000430508"/>
    </source>
</evidence>
<dbReference type="RefSeq" id="WP_019226110.1">
    <property type="nucleotide sequence ID" value="NZ_CP046996.1"/>
</dbReference>
<gene>
    <name evidence="2" type="ORF">GQ588_08175</name>
</gene>
<accession>A0A857DJG7</accession>
<dbReference type="Proteomes" id="UP000430508">
    <property type="component" value="Chromosome"/>
</dbReference>
<protein>
    <recommendedName>
        <fullName evidence="4">DUF4179 domain-containing protein</fullName>
    </recommendedName>
</protein>
<keyword evidence="1" id="KW-0472">Membrane</keyword>
<organism evidence="2 3">
    <name type="scientific">Dehalobacter restrictus</name>
    <dbReference type="NCBI Taxonomy" id="55583"/>
    <lineage>
        <taxon>Bacteria</taxon>
        <taxon>Bacillati</taxon>
        <taxon>Bacillota</taxon>
        <taxon>Clostridia</taxon>
        <taxon>Eubacteriales</taxon>
        <taxon>Desulfitobacteriaceae</taxon>
        <taxon>Dehalobacter</taxon>
    </lineage>
</organism>
<keyword evidence="1" id="KW-0812">Transmembrane</keyword>
<reference evidence="2 3" key="1">
    <citation type="submission" date="2019-12" db="EMBL/GenBank/DDBJ databases">
        <title>Sequence classification of anaerobic respiratory reductive dehalogenases: First we see many, then we see few.</title>
        <authorList>
            <person name="Molenda O."/>
            <person name="Puentes Jacome L.A."/>
            <person name="Cao X."/>
            <person name="Nesbo C.L."/>
            <person name="Tang S."/>
            <person name="Morson N."/>
            <person name="Patron J."/>
            <person name="Lomheim L."/>
            <person name="Wishart D.S."/>
            <person name="Edwards E.A."/>
        </authorList>
    </citation>
    <scope>NUCLEOTIDE SEQUENCE [LARGE SCALE GENOMIC DNA]</scope>
    <source>
        <strain evidence="2 3">12DCA</strain>
    </source>
</reference>
<dbReference type="AlphaFoldDB" id="A0A857DJG7"/>
<sequence>MDKFDNLNEIIEDKLNHIVVTDSLKERIKTKASKSKAPKSYSSGYKRAAICTVSFATVVMCIVFLFHSNISEAFEPLKKYIPGLNAVIVDSNDAETYALVDSSIIFQSENGQKIEILSCFTDGNVVKAVIRSNIPVEWKQNDTQLVTDSKGNKGKLTEFNAMGDGEKGSSDYEWIGSASFQFGRVVDRFNLLIGGLTVPVIMSKVEGVEHFEDFGNVSYENGIRVAALTQYKDNLLEVKLIGLSDDNKKILTYGNIYLVDIQGKKYLPVSSQDKDVPQNTFYFEARLKDDLEAVIPYIILADNENKKVDLKLEIPSEGDNTPVDLPVSIGTYNVNIVALQRMVNENSIVVRRSDGSKKTVENPSKTGLQIVIDKKFDKAIKNGLSGFTWSCDQKYNAIPLQIDGEATFVDPGYEQSDKYGEPRYEVISLPNFPAEQTTLDITLENFQYYLEGDWSITLKK</sequence>
<proteinExistence type="predicted"/>
<keyword evidence="1" id="KW-1133">Transmembrane helix</keyword>
<feature type="transmembrane region" description="Helical" evidence="1">
    <location>
        <begin position="48"/>
        <end position="67"/>
    </location>
</feature>
<name>A0A857DJG7_9FIRM</name>